<protein>
    <submittedName>
        <fullName evidence="1">Uncharacterized protein</fullName>
    </submittedName>
</protein>
<dbReference type="InterPro" id="IPR029021">
    <property type="entry name" value="Prot-tyrosine_phosphatase-like"/>
</dbReference>
<gene>
    <name evidence="1" type="ORF">DFH08DRAFT_821649</name>
</gene>
<accession>A0AAD6ZAL1</accession>
<proteinExistence type="predicted"/>
<reference evidence="1" key="1">
    <citation type="submission" date="2023-03" db="EMBL/GenBank/DDBJ databases">
        <title>Massive genome expansion in bonnet fungi (Mycena s.s.) driven by repeated elements and novel gene families across ecological guilds.</title>
        <authorList>
            <consortium name="Lawrence Berkeley National Laboratory"/>
            <person name="Harder C.B."/>
            <person name="Miyauchi S."/>
            <person name="Viragh M."/>
            <person name="Kuo A."/>
            <person name="Thoen E."/>
            <person name="Andreopoulos B."/>
            <person name="Lu D."/>
            <person name="Skrede I."/>
            <person name="Drula E."/>
            <person name="Henrissat B."/>
            <person name="Morin E."/>
            <person name="Kohler A."/>
            <person name="Barry K."/>
            <person name="LaButti K."/>
            <person name="Morin E."/>
            <person name="Salamov A."/>
            <person name="Lipzen A."/>
            <person name="Mereny Z."/>
            <person name="Hegedus B."/>
            <person name="Baldrian P."/>
            <person name="Stursova M."/>
            <person name="Weitz H."/>
            <person name="Taylor A."/>
            <person name="Grigoriev I.V."/>
            <person name="Nagy L.G."/>
            <person name="Martin F."/>
            <person name="Kauserud H."/>
        </authorList>
    </citation>
    <scope>NUCLEOTIDE SEQUENCE</scope>
    <source>
        <strain evidence="1">CBHHK002</strain>
    </source>
</reference>
<keyword evidence="2" id="KW-1185">Reference proteome</keyword>
<dbReference type="AlphaFoldDB" id="A0AAD6ZAL1"/>
<dbReference type="Gene3D" id="3.90.190.10">
    <property type="entry name" value="Protein tyrosine phosphatase superfamily"/>
    <property type="match status" value="1"/>
</dbReference>
<evidence type="ECO:0000313" key="2">
    <source>
        <dbReference type="Proteomes" id="UP001218218"/>
    </source>
</evidence>
<comment type="caution">
    <text evidence="1">The sequence shown here is derived from an EMBL/GenBank/DDBJ whole genome shotgun (WGS) entry which is preliminary data.</text>
</comment>
<dbReference type="EMBL" id="JARIHO010000068">
    <property type="protein sequence ID" value="KAJ7314294.1"/>
    <property type="molecule type" value="Genomic_DNA"/>
</dbReference>
<name>A0AAD6ZAL1_9AGAR</name>
<evidence type="ECO:0000313" key="1">
    <source>
        <dbReference type="EMBL" id="KAJ7314294.1"/>
    </source>
</evidence>
<sequence length="204" mass="22656">MASHPPLHDDAAALAFLRARRPIVHPNSGFLAQLALYGRCGCDLDANPTAVEAWRAGARRMRTWRVDWVKREDSAAEAKAGKIRRRKEELFWGAGWARPECGKNGSNCAIELTATCAANAVWKDYPFREGRSGHCSSVWPVHTCRRSREIVRWGAVESENIHSDIHRYKSPRYHDLTGVTPPSAGAASIVVWKLRIDASGGQVT</sequence>
<organism evidence="1 2">
    <name type="scientific">Mycena albidolilacea</name>
    <dbReference type="NCBI Taxonomy" id="1033008"/>
    <lineage>
        <taxon>Eukaryota</taxon>
        <taxon>Fungi</taxon>
        <taxon>Dikarya</taxon>
        <taxon>Basidiomycota</taxon>
        <taxon>Agaricomycotina</taxon>
        <taxon>Agaricomycetes</taxon>
        <taxon>Agaricomycetidae</taxon>
        <taxon>Agaricales</taxon>
        <taxon>Marasmiineae</taxon>
        <taxon>Mycenaceae</taxon>
        <taxon>Mycena</taxon>
    </lineage>
</organism>
<dbReference type="Proteomes" id="UP001218218">
    <property type="component" value="Unassembled WGS sequence"/>
</dbReference>